<dbReference type="InterPro" id="IPR043129">
    <property type="entry name" value="ATPase_NBD"/>
</dbReference>
<keyword evidence="6" id="KW-0479">Metal-binding</keyword>
<dbReference type="RefSeq" id="WP_077099839.1">
    <property type="nucleotide sequence ID" value="NZ_LT717700.1"/>
</dbReference>
<feature type="active site" description="Proton donor/acceptor" evidence="6">
    <location>
        <position position="134"/>
    </location>
</feature>
<dbReference type="EC" id="2.7.2.1" evidence="6"/>
<dbReference type="HAMAP" id="MF_00020">
    <property type="entry name" value="Acetate_kinase"/>
    <property type="match status" value="1"/>
</dbReference>
<dbReference type="Gene3D" id="3.30.420.40">
    <property type="match status" value="2"/>
</dbReference>
<evidence type="ECO:0000313" key="8">
    <source>
        <dbReference type="EMBL" id="SPM29176.1"/>
    </source>
</evidence>
<evidence type="ECO:0000256" key="3">
    <source>
        <dbReference type="ARBA" id="ARBA00022741"/>
    </source>
</evidence>
<comment type="pathway">
    <text evidence="6">Metabolic intermediate biosynthesis; acetyl-CoA biosynthesis; acetyl-CoA from acetate: step 1/2.</text>
</comment>
<feature type="binding site" evidence="6">
    <location>
        <begin position="268"/>
        <end position="270"/>
    </location>
    <ligand>
        <name>ATP</name>
        <dbReference type="ChEBI" id="CHEBI:30616"/>
    </ligand>
</feature>
<dbReference type="EMBL" id="FTRV01000011">
    <property type="protein sequence ID" value="SPM29176.1"/>
    <property type="molecule type" value="Genomic_DNA"/>
</dbReference>
<feature type="site" description="Transition state stabilizer" evidence="6">
    <location>
        <position position="227"/>
    </location>
</feature>
<comment type="subunit">
    <text evidence="6">Homodimer.</text>
</comment>
<gene>
    <name evidence="6" type="primary">ackA</name>
    <name evidence="8" type="ORF">MTAB308_2667</name>
</gene>
<comment type="subcellular location">
    <subcellularLocation>
        <location evidence="6">Cytoplasm</location>
    </subcellularLocation>
</comment>
<feature type="binding site" evidence="6">
    <location>
        <begin position="316"/>
        <end position="320"/>
    </location>
    <ligand>
        <name>ATP</name>
        <dbReference type="ChEBI" id="CHEBI:30616"/>
    </ligand>
</feature>
<keyword evidence="3 6" id="KW-0547">Nucleotide-binding</keyword>
<keyword evidence="5 6" id="KW-0067">ATP-binding</keyword>
<feature type="site" description="Transition state stabilizer" evidence="6">
    <location>
        <position position="166"/>
    </location>
</feature>
<comment type="similarity">
    <text evidence="1 6 7">Belongs to the acetokinase family.</text>
</comment>
<feature type="binding site" evidence="6">
    <location>
        <begin position="194"/>
        <end position="198"/>
    </location>
    <ligand>
        <name>ATP</name>
        <dbReference type="ChEBI" id="CHEBI:30616"/>
    </ligand>
</feature>
<dbReference type="SUPFAM" id="SSF53067">
    <property type="entry name" value="Actin-like ATPase domain"/>
    <property type="match status" value="2"/>
</dbReference>
<evidence type="ECO:0000256" key="7">
    <source>
        <dbReference type="RuleBase" id="RU003835"/>
    </source>
</evidence>
<keyword evidence="4 6" id="KW-0418">Kinase</keyword>
<dbReference type="GO" id="GO:0006085">
    <property type="term" value="P:acetyl-CoA biosynthetic process"/>
    <property type="evidence" value="ECO:0007669"/>
    <property type="project" value="UniProtKB-UniRule"/>
</dbReference>
<organism evidence="8 9">
    <name type="scientific">Mycobacterium terramassiliense</name>
    <dbReference type="NCBI Taxonomy" id="1841859"/>
    <lineage>
        <taxon>Bacteria</taxon>
        <taxon>Bacillati</taxon>
        <taxon>Actinomycetota</taxon>
        <taxon>Actinomycetes</taxon>
        <taxon>Mycobacteriales</taxon>
        <taxon>Mycobacteriaceae</taxon>
        <taxon>Mycobacterium</taxon>
    </lineage>
</organism>
<evidence type="ECO:0000256" key="5">
    <source>
        <dbReference type="ARBA" id="ARBA00022840"/>
    </source>
</evidence>
<comment type="function">
    <text evidence="6">Catalyzes the formation of acetyl phosphate from acetate and ATP. Can also catalyze the reverse reaction.</text>
</comment>
<dbReference type="PANTHER" id="PTHR21060:SF15">
    <property type="entry name" value="ACETATE KINASE-RELATED"/>
    <property type="match status" value="1"/>
</dbReference>
<dbReference type="GO" id="GO:0000287">
    <property type="term" value="F:magnesium ion binding"/>
    <property type="evidence" value="ECO:0007669"/>
    <property type="project" value="UniProtKB-UniRule"/>
</dbReference>
<feature type="binding site" evidence="6">
    <location>
        <position position="370"/>
    </location>
    <ligand>
        <name>Mg(2+)</name>
        <dbReference type="ChEBI" id="CHEBI:18420"/>
    </ligand>
</feature>
<name>A0A2U3NCD6_9MYCO</name>
<sequence length="384" mass="41237">MAGNRLVLVINSGSSSLKYQLVEPDSGEAQASGHIERIGEDASSVPDHDAALRRAFEELARDGIDLRTCGLVAVGHRVVHGGNEFYRPTLMDDARIAALEKLSELAPLHNPPALKGIEVARTLLPDVPHVAVFDTAFFHDMPPAAATYAIDRQVAERWQIRRYGFHGTSHRYVSEQAAAFLDRPAGGLKQIVLHLGNGSSASAIAGTRPIDTSMGLTPLEGLVMGTRSGDIDPSIVSYLWHRADMGVDDVETMLNERSGVLGLSGERDFRRLREMIESGDGAAQLAYSVFIHRLRKYIGAYLAVLGHTDVISFTAGIGENDPAVRRDAVAGLEELGIVLDQRRNLSGGRGARQISADGSPIVVLVIPTNEELAIARDCIGALGA</sequence>
<dbReference type="AlphaFoldDB" id="A0A2U3NCD6"/>
<dbReference type="OrthoDB" id="9802453at2"/>
<comment type="catalytic activity">
    <reaction evidence="6">
        <text>acetate + ATP = acetyl phosphate + ADP</text>
        <dbReference type="Rhea" id="RHEA:11352"/>
        <dbReference type="ChEBI" id="CHEBI:22191"/>
        <dbReference type="ChEBI" id="CHEBI:30089"/>
        <dbReference type="ChEBI" id="CHEBI:30616"/>
        <dbReference type="ChEBI" id="CHEBI:456216"/>
        <dbReference type="EC" id="2.7.2.1"/>
    </reaction>
</comment>
<dbReference type="STRING" id="1841859.GCA_900157385_02663"/>
<dbReference type="GO" id="GO:0008776">
    <property type="term" value="F:acetate kinase activity"/>
    <property type="evidence" value="ECO:0007669"/>
    <property type="project" value="UniProtKB-UniRule"/>
</dbReference>
<dbReference type="GO" id="GO:0005737">
    <property type="term" value="C:cytoplasm"/>
    <property type="evidence" value="ECO:0007669"/>
    <property type="project" value="UniProtKB-SubCell"/>
</dbReference>
<dbReference type="CDD" id="cd24010">
    <property type="entry name" value="ASKHA_NBD_AcK_PK"/>
    <property type="match status" value="1"/>
</dbReference>
<proteinExistence type="inferred from homology"/>
<feature type="binding site" evidence="6">
    <location>
        <position position="18"/>
    </location>
    <ligand>
        <name>ATP</name>
        <dbReference type="ChEBI" id="CHEBI:30616"/>
    </ligand>
</feature>
<keyword evidence="2 6" id="KW-0808">Transferase</keyword>
<evidence type="ECO:0000256" key="2">
    <source>
        <dbReference type="ARBA" id="ARBA00022679"/>
    </source>
</evidence>
<feature type="binding site" evidence="6">
    <location>
        <position position="11"/>
    </location>
    <ligand>
        <name>Mg(2+)</name>
        <dbReference type="ChEBI" id="CHEBI:18420"/>
    </ligand>
</feature>
<dbReference type="GO" id="GO:0005524">
    <property type="term" value="F:ATP binding"/>
    <property type="evidence" value="ECO:0007669"/>
    <property type="project" value="UniProtKB-KW"/>
</dbReference>
<keyword evidence="6" id="KW-0963">Cytoplasm</keyword>
<keyword evidence="9" id="KW-1185">Reference proteome</keyword>
<dbReference type="PANTHER" id="PTHR21060">
    <property type="entry name" value="ACETATE KINASE"/>
    <property type="match status" value="1"/>
</dbReference>
<evidence type="ECO:0000256" key="6">
    <source>
        <dbReference type="HAMAP-Rule" id="MF_00020"/>
    </source>
</evidence>
<dbReference type="UniPathway" id="UPA00340">
    <property type="reaction ID" value="UER00458"/>
</dbReference>
<dbReference type="PROSITE" id="PS01075">
    <property type="entry name" value="ACETATE_KINASE_1"/>
    <property type="match status" value="1"/>
</dbReference>
<dbReference type="InterPro" id="IPR000890">
    <property type="entry name" value="Aliphatic_acid_kin_short-chain"/>
</dbReference>
<dbReference type="InterPro" id="IPR023865">
    <property type="entry name" value="Aliphatic_acid_kinase_CS"/>
</dbReference>
<reference evidence="8 9" key="1">
    <citation type="submission" date="2017-01" db="EMBL/GenBank/DDBJ databases">
        <authorList>
            <consortium name="Urmite Genomes"/>
        </authorList>
    </citation>
    <scope>NUCLEOTIDE SEQUENCE [LARGE SCALE GENOMIC DNA]</scope>
    <source>
        <strain evidence="8 9">AB308</strain>
    </source>
</reference>
<dbReference type="PRINTS" id="PR00471">
    <property type="entry name" value="ACETATEKNASE"/>
</dbReference>
<accession>A0A2U3NCD6</accession>
<dbReference type="NCBIfam" id="TIGR00016">
    <property type="entry name" value="ackA"/>
    <property type="match status" value="1"/>
</dbReference>
<dbReference type="PIRSF" id="PIRSF000722">
    <property type="entry name" value="Acetate_prop_kin"/>
    <property type="match status" value="1"/>
</dbReference>
<evidence type="ECO:0000256" key="4">
    <source>
        <dbReference type="ARBA" id="ARBA00022777"/>
    </source>
</evidence>
<dbReference type="InterPro" id="IPR004372">
    <property type="entry name" value="Ac/propionate_kinase"/>
</dbReference>
<feature type="binding site" evidence="6">
    <location>
        <position position="77"/>
    </location>
    <ligand>
        <name>substrate</name>
    </ligand>
</feature>
<dbReference type="Pfam" id="PF00871">
    <property type="entry name" value="Acetate_kinase"/>
    <property type="match status" value="1"/>
</dbReference>
<evidence type="ECO:0000313" key="9">
    <source>
        <dbReference type="Proteomes" id="UP000241595"/>
    </source>
</evidence>
<evidence type="ECO:0000256" key="1">
    <source>
        <dbReference type="ARBA" id="ARBA00008748"/>
    </source>
</evidence>
<dbReference type="GO" id="GO:0006083">
    <property type="term" value="P:acetate metabolic process"/>
    <property type="evidence" value="ECO:0007669"/>
    <property type="project" value="TreeGrafter"/>
</dbReference>
<dbReference type="Proteomes" id="UP000241595">
    <property type="component" value="Unassembled WGS sequence"/>
</dbReference>
<keyword evidence="6" id="KW-0460">Magnesium</keyword>
<protein>
    <recommendedName>
        <fullName evidence="6">Acetate kinase</fullName>
        <ecNumber evidence="6">2.7.2.1</ecNumber>
    </recommendedName>
    <alternativeName>
        <fullName evidence="6">Acetokinase</fullName>
    </alternativeName>
</protein>
<comment type="cofactor">
    <cofactor evidence="6">
        <name>Mg(2+)</name>
        <dbReference type="ChEBI" id="CHEBI:18420"/>
    </cofactor>
    <cofactor evidence="6">
        <name>Mn(2+)</name>
        <dbReference type="ChEBI" id="CHEBI:29035"/>
    </cofactor>
    <text evidence="6">Mg(2+). Can also accept Mn(2+).</text>
</comment>